<protein>
    <recommendedName>
        <fullName evidence="6">Probable membrane transporter protein</fullName>
    </recommendedName>
</protein>
<evidence type="ECO:0000256" key="4">
    <source>
        <dbReference type="ARBA" id="ARBA00022989"/>
    </source>
</evidence>
<evidence type="ECO:0000256" key="1">
    <source>
        <dbReference type="ARBA" id="ARBA00004141"/>
    </source>
</evidence>
<name>A0A4V2V0S4_9BACI</name>
<keyword evidence="5 6" id="KW-0472">Membrane</keyword>
<feature type="transmembrane region" description="Helical" evidence="6">
    <location>
        <begin position="100"/>
        <end position="118"/>
    </location>
</feature>
<proteinExistence type="inferred from homology"/>
<dbReference type="InterPro" id="IPR051598">
    <property type="entry name" value="TSUP/Inactive_protease-like"/>
</dbReference>
<comment type="caution">
    <text evidence="7">The sequence shown here is derived from an EMBL/GenBank/DDBJ whole genome shotgun (WGS) entry which is preliminary data.</text>
</comment>
<keyword evidence="8" id="KW-1185">Reference proteome</keyword>
<feature type="transmembrane region" description="Helical" evidence="6">
    <location>
        <begin position="231"/>
        <end position="249"/>
    </location>
</feature>
<feature type="transmembrane region" description="Helical" evidence="6">
    <location>
        <begin position="139"/>
        <end position="167"/>
    </location>
</feature>
<evidence type="ECO:0000256" key="6">
    <source>
        <dbReference type="RuleBase" id="RU363041"/>
    </source>
</evidence>
<keyword evidence="6" id="KW-1003">Cell membrane</keyword>
<organism evidence="7 8">
    <name type="scientific">Melghiribacillus thermohalophilus</name>
    <dbReference type="NCBI Taxonomy" id="1324956"/>
    <lineage>
        <taxon>Bacteria</taxon>
        <taxon>Bacillati</taxon>
        <taxon>Bacillota</taxon>
        <taxon>Bacilli</taxon>
        <taxon>Bacillales</taxon>
        <taxon>Bacillaceae</taxon>
        <taxon>Melghiribacillus</taxon>
    </lineage>
</organism>
<dbReference type="PANTHER" id="PTHR43701:SF2">
    <property type="entry name" value="MEMBRANE TRANSPORTER PROTEIN YJNA-RELATED"/>
    <property type="match status" value="1"/>
</dbReference>
<reference evidence="7 8" key="1">
    <citation type="submission" date="2019-03" db="EMBL/GenBank/DDBJ databases">
        <title>Genomic Encyclopedia of Type Strains, Phase IV (KMG-IV): sequencing the most valuable type-strain genomes for metagenomic binning, comparative biology and taxonomic classification.</title>
        <authorList>
            <person name="Goeker M."/>
        </authorList>
    </citation>
    <scope>NUCLEOTIDE SEQUENCE [LARGE SCALE GENOMIC DNA]</scope>
    <source>
        <strain evidence="7 8">DSM 25894</strain>
    </source>
</reference>
<accession>A0A4V2V0S4</accession>
<feature type="transmembrane region" description="Helical" evidence="6">
    <location>
        <begin position="204"/>
        <end position="225"/>
    </location>
</feature>
<gene>
    <name evidence="7" type="ORF">EDD68_12429</name>
</gene>
<sequence>MMSAATIILILLVGIIAGFINILAGGGSLLTLPVLIFLGLPSALSNGTNRIAIMAQNITAILSFRQSGIFHWKLGLLLALPAVIGSIFGAHAAIDLSDEAFNRILSIVMIMVLLVLVFRPHKQIRSRGVQLQLRQKVALVFIFLLIGFYGGFIQAGVGFLIISALSLFTQLNLVHINSLKVFIVGIYMFTSLAVFIINDQVHWLYGITLAIGTSIGGYLASRFAVKKGEKWVRIILIVVVIAMSIRLWYISS</sequence>
<dbReference type="Pfam" id="PF01925">
    <property type="entry name" value="TauE"/>
    <property type="match status" value="1"/>
</dbReference>
<evidence type="ECO:0000256" key="5">
    <source>
        <dbReference type="ARBA" id="ARBA00023136"/>
    </source>
</evidence>
<feature type="transmembrane region" description="Helical" evidence="6">
    <location>
        <begin position="179"/>
        <end position="197"/>
    </location>
</feature>
<dbReference type="Proteomes" id="UP000294650">
    <property type="component" value="Unassembled WGS sequence"/>
</dbReference>
<dbReference type="GO" id="GO:0005886">
    <property type="term" value="C:plasma membrane"/>
    <property type="evidence" value="ECO:0007669"/>
    <property type="project" value="UniProtKB-SubCell"/>
</dbReference>
<dbReference type="AlphaFoldDB" id="A0A4V2V0S4"/>
<comment type="subcellular location">
    <subcellularLocation>
        <location evidence="6">Cell membrane</location>
        <topology evidence="6">Multi-pass membrane protein</topology>
    </subcellularLocation>
    <subcellularLocation>
        <location evidence="1">Membrane</location>
        <topology evidence="1">Multi-pass membrane protein</topology>
    </subcellularLocation>
</comment>
<feature type="transmembrane region" description="Helical" evidence="6">
    <location>
        <begin position="74"/>
        <end position="94"/>
    </location>
</feature>
<evidence type="ECO:0000313" key="7">
    <source>
        <dbReference type="EMBL" id="TCT18077.1"/>
    </source>
</evidence>
<keyword evidence="4 6" id="KW-1133">Transmembrane helix</keyword>
<dbReference type="InterPro" id="IPR002781">
    <property type="entry name" value="TM_pro_TauE-like"/>
</dbReference>
<feature type="transmembrane region" description="Helical" evidence="6">
    <location>
        <begin position="7"/>
        <end position="24"/>
    </location>
</feature>
<keyword evidence="3 6" id="KW-0812">Transmembrane</keyword>
<evidence type="ECO:0000313" key="8">
    <source>
        <dbReference type="Proteomes" id="UP000294650"/>
    </source>
</evidence>
<evidence type="ECO:0000256" key="2">
    <source>
        <dbReference type="ARBA" id="ARBA00009142"/>
    </source>
</evidence>
<feature type="transmembrane region" description="Helical" evidence="6">
    <location>
        <begin position="30"/>
        <end position="53"/>
    </location>
</feature>
<dbReference type="PANTHER" id="PTHR43701">
    <property type="entry name" value="MEMBRANE TRANSPORTER PROTEIN MJ0441-RELATED"/>
    <property type="match status" value="1"/>
</dbReference>
<comment type="similarity">
    <text evidence="2 6">Belongs to the 4-toluene sulfonate uptake permease (TSUP) (TC 2.A.102) family.</text>
</comment>
<dbReference type="EMBL" id="SMAN01000024">
    <property type="protein sequence ID" value="TCT18077.1"/>
    <property type="molecule type" value="Genomic_DNA"/>
</dbReference>
<evidence type="ECO:0000256" key="3">
    <source>
        <dbReference type="ARBA" id="ARBA00022692"/>
    </source>
</evidence>